<sequence>MKPTAASHDVTEECSETHCYVHAVDEPNAGAYLVCFECNHAYPTARALRRDYRRGSWEASAANEHCRADRLWRRLWRVVTVRASRVRFCPHCIHDF</sequence>
<accession>A0A6L9Q803</accession>
<dbReference type="EMBL" id="JAAGLI010000093">
    <property type="protein sequence ID" value="NEA21579.1"/>
    <property type="molecule type" value="Genomic_DNA"/>
</dbReference>
<evidence type="ECO:0000313" key="3">
    <source>
        <dbReference type="Proteomes" id="UP000475532"/>
    </source>
</evidence>
<name>A0A6L9Q803_9ACTN</name>
<protein>
    <submittedName>
        <fullName evidence="1">Uncharacterized protein</fullName>
    </submittedName>
</protein>
<proteinExistence type="predicted"/>
<organism evidence="1 3">
    <name type="scientific">Actinomadura bangladeshensis</name>
    <dbReference type="NCBI Taxonomy" id="453573"/>
    <lineage>
        <taxon>Bacteria</taxon>
        <taxon>Bacillati</taxon>
        <taxon>Actinomycetota</taxon>
        <taxon>Actinomycetes</taxon>
        <taxon>Streptosporangiales</taxon>
        <taxon>Thermomonosporaceae</taxon>
        <taxon>Actinomadura</taxon>
    </lineage>
</organism>
<reference evidence="1 3" key="1">
    <citation type="submission" date="2020-01" db="EMBL/GenBank/DDBJ databases">
        <title>Insect and environment-associated Actinomycetes.</title>
        <authorList>
            <person name="Currrie C."/>
            <person name="Chevrette M."/>
            <person name="Carlson C."/>
            <person name="Stubbendieck R."/>
            <person name="Wendt-Pienkowski E."/>
        </authorList>
    </citation>
    <scope>NUCLEOTIDE SEQUENCE [LARGE SCALE GENOMIC DNA]</scope>
    <source>
        <strain evidence="1 3">SID10258</strain>
    </source>
</reference>
<gene>
    <name evidence="1" type="ORF">G3I70_03565</name>
    <name evidence="2" type="ORF">G3I70_08555</name>
</gene>
<dbReference type="RefSeq" id="WP_163053205.1">
    <property type="nucleotide sequence ID" value="NZ_JAAGLI010000093.1"/>
</dbReference>
<dbReference type="Proteomes" id="UP000475532">
    <property type="component" value="Unassembled WGS sequence"/>
</dbReference>
<comment type="caution">
    <text evidence="1">The sequence shown here is derived from an EMBL/GenBank/DDBJ whole genome shotgun (WGS) entry which is preliminary data.</text>
</comment>
<evidence type="ECO:0000313" key="1">
    <source>
        <dbReference type="EMBL" id="NEA21579.1"/>
    </source>
</evidence>
<dbReference type="AlphaFoldDB" id="A0A6L9Q803"/>
<evidence type="ECO:0000313" key="2">
    <source>
        <dbReference type="EMBL" id="NEA22539.1"/>
    </source>
</evidence>
<dbReference type="EMBL" id="JAAGLI010000213">
    <property type="protein sequence ID" value="NEA22539.1"/>
    <property type="molecule type" value="Genomic_DNA"/>
</dbReference>